<comment type="caution">
    <text evidence="1">The sequence shown here is derived from an EMBL/GenBank/DDBJ whole genome shotgun (WGS) entry which is preliminary data.</text>
</comment>
<sequence length="199" mass="21391">MPELSQAEFTRAARGAHITPGVAPNVEPVIMGLSSVAHCALRKVHRDPPGHALVYFDRKVAKYAGGPAWPVARALRKALERYIAWDAAAGMPPRVDGIDVKLTVPFGPGHGVRAISHAVVDDGAGGSEARIVLWDELRLRQSSAEMIALPILEAADARYGSGSTTLVNVWQVTQNQPFPVAPTHARGRLTDIRALFARI</sequence>
<dbReference type="AlphaFoldDB" id="A0A9X3SDV1"/>
<evidence type="ECO:0000313" key="1">
    <source>
        <dbReference type="EMBL" id="MDA0184115.1"/>
    </source>
</evidence>
<dbReference type="EMBL" id="JAPDDP010000068">
    <property type="protein sequence ID" value="MDA0184115.1"/>
    <property type="molecule type" value="Genomic_DNA"/>
</dbReference>
<dbReference type="Proteomes" id="UP001147653">
    <property type="component" value="Unassembled WGS sequence"/>
</dbReference>
<evidence type="ECO:0000313" key="2">
    <source>
        <dbReference type="Proteomes" id="UP001147653"/>
    </source>
</evidence>
<gene>
    <name evidence="1" type="ORF">OJ997_27650</name>
</gene>
<organism evidence="1 2">
    <name type="scientific">Solirubrobacter phytolaccae</name>
    <dbReference type="NCBI Taxonomy" id="1404360"/>
    <lineage>
        <taxon>Bacteria</taxon>
        <taxon>Bacillati</taxon>
        <taxon>Actinomycetota</taxon>
        <taxon>Thermoleophilia</taxon>
        <taxon>Solirubrobacterales</taxon>
        <taxon>Solirubrobacteraceae</taxon>
        <taxon>Solirubrobacter</taxon>
    </lineage>
</organism>
<accession>A0A9X3SDV1</accession>
<reference evidence="1" key="1">
    <citation type="submission" date="2022-10" db="EMBL/GenBank/DDBJ databases">
        <title>The WGS of Solirubrobacter phytolaccae KCTC 29190.</title>
        <authorList>
            <person name="Jiang Z."/>
        </authorList>
    </citation>
    <scope>NUCLEOTIDE SEQUENCE</scope>
    <source>
        <strain evidence="1">KCTC 29190</strain>
    </source>
</reference>
<keyword evidence="2" id="KW-1185">Reference proteome</keyword>
<proteinExistence type="predicted"/>
<dbReference type="RefSeq" id="WP_270028532.1">
    <property type="nucleotide sequence ID" value="NZ_JAPDDP010000068.1"/>
</dbReference>
<name>A0A9X3SDV1_9ACTN</name>
<protein>
    <submittedName>
        <fullName evidence="1">Uncharacterized protein</fullName>
    </submittedName>
</protein>